<dbReference type="RefSeq" id="WP_116957329.1">
    <property type="nucleotide sequence ID" value="NZ_QVLS01000001.1"/>
</dbReference>
<feature type="transmembrane region" description="Helical" evidence="1">
    <location>
        <begin position="12"/>
        <end position="29"/>
    </location>
</feature>
<gene>
    <name evidence="3" type="ORF">DY262_02170</name>
</gene>
<keyword evidence="1" id="KW-1133">Transmembrane helix</keyword>
<dbReference type="Proteomes" id="UP000261931">
    <property type="component" value="Unassembled WGS sequence"/>
</dbReference>
<sequence length="163" mass="17075">MKPTSQKDFVSGLMFTAVGIAFAVGATNFDIGSAARMGPGYFPLLLGIVLALLGLLVTVQSFGRPKGGDDGAIGSFAWRPLVFILLANLVFGVLLVGLPSIGLPPFGLIVAIYALVIVAGYARPNHKVKESIVLATVLAVGSYGAFVYALNLQFPVLPWFLGH</sequence>
<evidence type="ECO:0000313" key="3">
    <source>
        <dbReference type="EMBL" id="RFP82653.1"/>
    </source>
</evidence>
<proteinExistence type="predicted"/>
<dbReference type="EMBL" id="QVLS01000001">
    <property type="protein sequence ID" value="RFP82653.1"/>
    <property type="molecule type" value="Genomic_DNA"/>
</dbReference>
<feature type="transmembrane region" description="Helical" evidence="1">
    <location>
        <begin position="41"/>
        <end position="59"/>
    </location>
</feature>
<evidence type="ECO:0000259" key="2">
    <source>
        <dbReference type="Pfam" id="PF07331"/>
    </source>
</evidence>
<dbReference type="AlphaFoldDB" id="A0A372EPV8"/>
<accession>A0A372EPV8</accession>
<keyword evidence="1" id="KW-0812">Transmembrane</keyword>
<name>A0A372EPV8_9BURK</name>
<evidence type="ECO:0000313" key="4">
    <source>
        <dbReference type="Proteomes" id="UP000261931"/>
    </source>
</evidence>
<feature type="transmembrane region" description="Helical" evidence="1">
    <location>
        <begin position="80"/>
        <end position="98"/>
    </location>
</feature>
<comment type="caution">
    <text evidence="3">The sequence shown here is derived from an EMBL/GenBank/DDBJ whole genome shotgun (WGS) entry which is preliminary data.</text>
</comment>
<dbReference type="InterPro" id="IPR009936">
    <property type="entry name" value="DUF1468"/>
</dbReference>
<protein>
    <submittedName>
        <fullName evidence="3">Tripartite tricarboxylate transporter TctB family protein</fullName>
    </submittedName>
</protein>
<feature type="transmembrane region" description="Helical" evidence="1">
    <location>
        <begin position="131"/>
        <end position="150"/>
    </location>
</feature>
<dbReference type="Pfam" id="PF07331">
    <property type="entry name" value="TctB"/>
    <property type="match status" value="1"/>
</dbReference>
<keyword evidence="1" id="KW-0472">Membrane</keyword>
<keyword evidence="4" id="KW-1185">Reference proteome</keyword>
<organism evidence="3 4">
    <name type="scientific">Hydrogenophaga borbori</name>
    <dbReference type="NCBI Taxonomy" id="2294117"/>
    <lineage>
        <taxon>Bacteria</taxon>
        <taxon>Pseudomonadati</taxon>
        <taxon>Pseudomonadota</taxon>
        <taxon>Betaproteobacteria</taxon>
        <taxon>Burkholderiales</taxon>
        <taxon>Comamonadaceae</taxon>
        <taxon>Hydrogenophaga</taxon>
    </lineage>
</organism>
<feature type="transmembrane region" description="Helical" evidence="1">
    <location>
        <begin position="104"/>
        <end position="122"/>
    </location>
</feature>
<feature type="domain" description="DUF1468" evidence="2">
    <location>
        <begin position="10"/>
        <end position="155"/>
    </location>
</feature>
<evidence type="ECO:0000256" key="1">
    <source>
        <dbReference type="SAM" id="Phobius"/>
    </source>
</evidence>
<reference evidence="3 4" key="1">
    <citation type="submission" date="2018-08" db="EMBL/GenBank/DDBJ databases">
        <title>Hydrogenophaga sp. LA-38 isolated from sludge.</title>
        <authorList>
            <person name="Im W.-T."/>
        </authorList>
    </citation>
    <scope>NUCLEOTIDE SEQUENCE [LARGE SCALE GENOMIC DNA]</scope>
    <source>
        <strain evidence="3 4">LA-38</strain>
    </source>
</reference>